<dbReference type="EMBL" id="MHUZ01000031">
    <property type="protein sequence ID" value="OHA85074.1"/>
    <property type="molecule type" value="Genomic_DNA"/>
</dbReference>
<evidence type="ECO:0000313" key="3">
    <source>
        <dbReference type="Proteomes" id="UP000178168"/>
    </source>
</evidence>
<dbReference type="AlphaFoldDB" id="A0A1G2SJB1"/>
<feature type="transmembrane region" description="Helical" evidence="1">
    <location>
        <begin position="152"/>
        <end position="172"/>
    </location>
</feature>
<keyword evidence="1" id="KW-1133">Transmembrane helix</keyword>
<accession>A0A1G2SJB1</accession>
<sequence length="176" mass="18624">MSGISLATSVIGSGAAFARDFLIVIILAVVFAVYGVRKGKDDLTAVMIAMLLGYAAYAAFVGTDLAERAGVSGASTSMIALGAFAVFTVAAYRASARYLVMHWSSSVMRKWTEVTVFAVVAAGLTLALLYQVLYRATWIPQSVLAESARGWFADPTALFGWVLATLVTLVVLGRGR</sequence>
<feature type="transmembrane region" description="Helical" evidence="1">
    <location>
        <begin position="16"/>
        <end position="36"/>
    </location>
</feature>
<evidence type="ECO:0000256" key="1">
    <source>
        <dbReference type="SAM" id="Phobius"/>
    </source>
</evidence>
<dbReference type="STRING" id="1802730.A2591_01945"/>
<proteinExistence type="predicted"/>
<reference evidence="2 3" key="1">
    <citation type="journal article" date="2016" name="Nat. Commun.">
        <title>Thousands of microbial genomes shed light on interconnected biogeochemical processes in an aquifer system.</title>
        <authorList>
            <person name="Anantharaman K."/>
            <person name="Brown C.T."/>
            <person name="Hug L.A."/>
            <person name="Sharon I."/>
            <person name="Castelle C.J."/>
            <person name="Probst A.J."/>
            <person name="Thomas B.C."/>
            <person name="Singh A."/>
            <person name="Wilkins M.J."/>
            <person name="Karaoz U."/>
            <person name="Brodie E.L."/>
            <person name="Williams K.H."/>
            <person name="Hubbard S.S."/>
            <person name="Banfield J.F."/>
        </authorList>
    </citation>
    <scope>NUCLEOTIDE SEQUENCE [LARGE SCALE GENOMIC DNA]</scope>
</reference>
<feature type="transmembrane region" description="Helical" evidence="1">
    <location>
        <begin position="114"/>
        <end position="132"/>
    </location>
</feature>
<feature type="transmembrane region" description="Helical" evidence="1">
    <location>
        <begin position="74"/>
        <end position="94"/>
    </location>
</feature>
<organism evidence="2 3">
    <name type="scientific">Candidatus Yonathbacteria bacterium RIFOXYD1_FULL_52_36</name>
    <dbReference type="NCBI Taxonomy" id="1802730"/>
    <lineage>
        <taxon>Bacteria</taxon>
        <taxon>Candidatus Yonathiibacteriota</taxon>
    </lineage>
</organism>
<evidence type="ECO:0000313" key="2">
    <source>
        <dbReference type="EMBL" id="OHA85074.1"/>
    </source>
</evidence>
<gene>
    <name evidence="2" type="ORF">A2591_01945</name>
</gene>
<name>A0A1G2SJB1_9BACT</name>
<feature type="transmembrane region" description="Helical" evidence="1">
    <location>
        <begin position="43"/>
        <end position="62"/>
    </location>
</feature>
<comment type="caution">
    <text evidence="2">The sequence shown here is derived from an EMBL/GenBank/DDBJ whole genome shotgun (WGS) entry which is preliminary data.</text>
</comment>
<dbReference type="Proteomes" id="UP000178168">
    <property type="component" value="Unassembled WGS sequence"/>
</dbReference>
<keyword evidence="1" id="KW-0812">Transmembrane</keyword>
<keyword evidence="1" id="KW-0472">Membrane</keyword>
<protein>
    <submittedName>
        <fullName evidence="2">Uncharacterized protein</fullName>
    </submittedName>
</protein>